<proteinExistence type="predicted"/>
<keyword evidence="2" id="KW-1185">Reference proteome</keyword>
<protein>
    <submittedName>
        <fullName evidence="1">Uncharacterized protein</fullName>
    </submittedName>
</protein>
<dbReference type="Proteomes" id="UP000245695">
    <property type="component" value="Chromosome 1"/>
</dbReference>
<dbReference type="KEGG" id="rhom:FRIFI_1329"/>
<gene>
    <name evidence="1" type="ORF">FRIFI_1329</name>
</gene>
<sequence>MCIYNHNLNNNNENILKENELIILKKYTNV</sequence>
<organism evidence="1 2">
    <name type="scientific">Romboutsia hominis</name>
    <dbReference type="NCBI Taxonomy" id="1507512"/>
    <lineage>
        <taxon>Bacteria</taxon>
        <taxon>Bacillati</taxon>
        <taxon>Bacillota</taxon>
        <taxon>Clostridia</taxon>
        <taxon>Peptostreptococcales</taxon>
        <taxon>Peptostreptococcaceae</taxon>
        <taxon>Romboutsia</taxon>
    </lineage>
</organism>
<evidence type="ECO:0000313" key="2">
    <source>
        <dbReference type="Proteomes" id="UP000245695"/>
    </source>
</evidence>
<reference evidence="1 2" key="1">
    <citation type="submission" date="2014-09" db="EMBL/GenBank/DDBJ databases">
        <authorList>
            <person name="Hornung B.V."/>
        </authorList>
    </citation>
    <scope>NUCLEOTIDE SEQUENCE [LARGE SCALE GENOMIC DNA]</scope>
    <source>
        <strain evidence="1 2">FRIFI</strain>
    </source>
</reference>
<evidence type="ECO:0000313" key="1">
    <source>
        <dbReference type="EMBL" id="CEI72864.1"/>
    </source>
</evidence>
<accession>A0A2P2BV22</accession>
<name>A0A2P2BV22_9FIRM</name>
<dbReference type="AlphaFoldDB" id="A0A2P2BV22"/>
<dbReference type="EMBL" id="LN650648">
    <property type="protein sequence ID" value="CEI72864.1"/>
    <property type="molecule type" value="Genomic_DNA"/>
</dbReference>